<feature type="compositionally biased region" description="Polar residues" evidence="1">
    <location>
        <begin position="159"/>
        <end position="169"/>
    </location>
</feature>
<evidence type="ECO:0000256" key="1">
    <source>
        <dbReference type="SAM" id="MobiDB-lite"/>
    </source>
</evidence>
<organism evidence="2 3">
    <name type="scientific">Nocardia terrae</name>
    <dbReference type="NCBI Taxonomy" id="2675851"/>
    <lineage>
        <taxon>Bacteria</taxon>
        <taxon>Bacillati</taxon>
        <taxon>Actinomycetota</taxon>
        <taxon>Actinomycetes</taxon>
        <taxon>Mycobacteriales</taxon>
        <taxon>Nocardiaceae</taxon>
        <taxon>Nocardia</taxon>
    </lineage>
</organism>
<dbReference type="InterPro" id="IPR029069">
    <property type="entry name" value="HotDog_dom_sf"/>
</dbReference>
<evidence type="ECO:0000313" key="2">
    <source>
        <dbReference type="EMBL" id="MVU76061.1"/>
    </source>
</evidence>
<name>A0A7K1UP15_9NOCA</name>
<dbReference type="CDD" id="cd03443">
    <property type="entry name" value="PaaI_thioesterase"/>
    <property type="match status" value="1"/>
</dbReference>
<keyword evidence="3" id="KW-1185">Reference proteome</keyword>
<dbReference type="InterPro" id="IPR027961">
    <property type="entry name" value="DUF4442"/>
</dbReference>
<dbReference type="RefSeq" id="WP_157354812.1">
    <property type="nucleotide sequence ID" value="NZ_WRPP01000001.1"/>
</dbReference>
<comment type="caution">
    <text evidence="2">The sequence shown here is derived from an EMBL/GenBank/DDBJ whole genome shotgun (WGS) entry which is preliminary data.</text>
</comment>
<protein>
    <submittedName>
        <fullName evidence="2">DUF4442 domain-containing protein</fullName>
    </submittedName>
</protein>
<proteinExistence type="predicted"/>
<evidence type="ECO:0000313" key="3">
    <source>
        <dbReference type="Proteomes" id="UP000466794"/>
    </source>
</evidence>
<reference evidence="2 3" key="1">
    <citation type="submission" date="2019-12" db="EMBL/GenBank/DDBJ databases">
        <title>Nocardia sp. nov. ET3-3 isolated from soil.</title>
        <authorList>
            <person name="Kanchanasin P."/>
            <person name="Tanasupawat S."/>
            <person name="Yuki M."/>
            <person name="Kudo T."/>
        </authorList>
    </citation>
    <scope>NUCLEOTIDE SEQUENCE [LARGE SCALE GENOMIC DNA]</scope>
    <source>
        <strain evidence="2 3">ET3-3</strain>
    </source>
</reference>
<dbReference type="EMBL" id="WRPP01000001">
    <property type="protein sequence ID" value="MVU76061.1"/>
    <property type="molecule type" value="Genomic_DNA"/>
</dbReference>
<sequence>MKNDSALVRRIMSPSTFRIGMSLYPPLLFAGVRVEHIADDWTSVRVRHRVSWWNRNHNGAAFGGTLSAMTDPFFGLMAAQQLGPGYVVWNTSVSTRFLKPGRGTVTATMQLTPDETSAMRAATADGGKSVTSHSTEIVASDGSVIARAEQQVYVRRAKTASTEQHQPTSVALDELAQNGTPSTAK</sequence>
<dbReference type="SUPFAM" id="SSF54637">
    <property type="entry name" value="Thioesterase/thiol ester dehydrase-isomerase"/>
    <property type="match status" value="1"/>
</dbReference>
<accession>A0A7K1UP15</accession>
<feature type="region of interest" description="Disordered" evidence="1">
    <location>
        <begin position="158"/>
        <end position="185"/>
    </location>
</feature>
<gene>
    <name evidence="2" type="ORF">GPX89_02240</name>
</gene>
<dbReference type="Gene3D" id="3.10.129.10">
    <property type="entry name" value="Hotdog Thioesterase"/>
    <property type="match status" value="1"/>
</dbReference>
<dbReference type="Proteomes" id="UP000466794">
    <property type="component" value="Unassembled WGS sequence"/>
</dbReference>
<dbReference type="AlphaFoldDB" id="A0A7K1UP15"/>
<dbReference type="Pfam" id="PF14539">
    <property type="entry name" value="DUF4442"/>
    <property type="match status" value="1"/>
</dbReference>